<proteinExistence type="predicted"/>
<reference evidence="2" key="1">
    <citation type="submission" date="2021-03" db="EMBL/GenBank/DDBJ databases">
        <title>Leucobacter chromiisoli sp. nov., isolated from chromium-containing soil of chemical plant.</title>
        <authorList>
            <person name="Xu Z."/>
        </authorList>
    </citation>
    <scope>NUCLEOTIDE SEQUENCE</scope>
    <source>
        <strain evidence="2">K 70/01</strain>
    </source>
</reference>
<dbReference type="InterPro" id="IPR005238">
    <property type="entry name" value="ComB-like"/>
</dbReference>
<dbReference type="AlphaFoldDB" id="A0A939TS09"/>
<dbReference type="InterPro" id="IPR036702">
    <property type="entry name" value="ComB-like_sf"/>
</dbReference>
<organism evidence="2 3">
    <name type="scientific">Leucobacter tardus</name>
    <dbReference type="NCBI Taxonomy" id="501483"/>
    <lineage>
        <taxon>Bacteria</taxon>
        <taxon>Bacillati</taxon>
        <taxon>Actinomycetota</taxon>
        <taxon>Actinomycetes</taxon>
        <taxon>Micrococcales</taxon>
        <taxon>Microbacteriaceae</taxon>
        <taxon>Leucobacter</taxon>
    </lineage>
</organism>
<protein>
    <recommendedName>
        <fullName evidence="1">Probable 2-phosphosulfolactate phosphatase</fullName>
    </recommendedName>
</protein>
<dbReference type="SUPFAM" id="SSF142823">
    <property type="entry name" value="ComB-like"/>
    <property type="match status" value="1"/>
</dbReference>
<name>A0A939TS09_9MICO</name>
<comment type="caution">
    <text evidence="2">The sequence shown here is derived from an EMBL/GenBank/DDBJ whole genome shotgun (WGS) entry which is preliminary data.</text>
</comment>
<dbReference type="Gene3D" id="3.90.1560.10">
    <property type="entry name" value="ComB-like"/>
    <property type="match status" value="1"/>
</dbReference>
<evidence type="ECO:0000256" key="1">
    <source>
        <dbReference type="ARBA" id="ARBA00021948"/>
    </source>
</evidence>
<dbReference type="Proteomes" id="UP000668403">
    <property type="component" value="Unassembled WGS sequence"/>
</dbReference>
<dbReference type="Pfam" id="PF04029">
    <property type="entry name" value="2-ph_phosp"/>
    <property type="match status" value="1"/>
</dbReference>
<dbReference type="GO" id="GO:0050532">
    <property type="term" value="F:2-phosphosulfolactate phosphatase activity"/>
    <property type="evidence" value="ECO:0007669"/>
    <property type="project" value="InterPro"/>
</dbReference>
<dbReference type="EMBL" id="JAGFBF010000005">
    <property type="protein sequence ID" value="MBO2990597.1"/>
    <property type="molecule type" value="Genomic_DNA"/>
</dbReference>
<keyword evidence="3" id="KW-1185">Reference proteome</keyword>
<accession>A0A939TS09</accession>
<dbReference type="RefSeq" id="WP_208239709.1">
    <property type="nucleotide sequence ID" value="NZ_BAAAQU010000002.1"/>
</dbReference>
<gene>
    <name evidence="2" type="ORF">J4H85_11385</name>
</gene>
<dbReference type="GO" id="GO:0000287">
    <property type="term" value="F:magnesium ion binding"/>
    <property type="evidence" value="ECO:0007669"/>
    <property type="project" value="InterPro"/>
</dbReference>
<evidence type="ECO:0000313" key="2">
    <source>
        <dbReference type="EMBL" id="MBO2990597.1"/>
    </source>
</evidence>
<evidence type="ECO:0000313" key="3">
    <source>
        <dbReference type="Proteomes" id="UP000668403"/>
    </source>
</evidence>
<sequence>MTDARAQSTYQVRLDWGVDAFDRLAPAEIVVVVDAIGEDTALAERVSDRAAGATVFSGSLRNATATAQAVLDEQLARGGRSAINLVLAGDDGRFAVEDYLAAGAIGDALSGRGIDHTAPDVAVATEGFRPLGRALKHLLAASAAGLALSASGRRAEVIAAAQVDAETAAIRWE</sequence>